<dbReference type="EMBL" id="PKPP01006059">
    <property type="protein sequence ID" value="PWA57793.1"/>
    <property type="molecule type" value="Genomic_DNA"/>
</dbReference>
<keyword evidence="2" id="KW-0863">Zinc-finger</keyword>
<evidence type="ECO:0000256" key="2">
    <source>
        <dbReference type="PROSITE-ProRule" id="PRU00047"/>
    </source>
</evidence>
<feature type="compositionally biased region" description="Basic and acidic residues" evidence="3">
    <location>
        <begin position="33"/>
        <end position="50"/>
    </location>
</feature>
<evidence type="ECO:0000313" key="5">
    <source>
        <dbReference type="EMBL" id="PWA57793.1"/>
    </source>
</evidence>
<evidence type="ECO:0000256" key="1">
    <source>
        <dbReference type="ARBA" id="ARBA00004340"/>
    </source>
</evidence>
<protein>
    <recommendedName>
        <fullName evidence="4">CCHC-type domain-containing protein</fullName>
    </recommendedName>
</protein>
<dbReference type="Gene3D" id="4.10.60.10">
    <property type="entry name" value="Zinc finger, CCHC-type"/>
    <property type="match status" value="1"/>
</dbReference>
<comment type="subcellular location">
    <subcellularLocation>
        <location evidence="1">Host cell</location>
    </subcellularLocation>
</comment>
<dbReference type="GO" id="GO:0003676">
    <property type="term" value="F:nucleic acid binding"/>
    <property type="evidence" value="ECO:0007669"/>
    <property type="project" value="InterPro"/>
</dbReference>
<dbReference type="SMART" id="SM00343">
    <property type="entry name" value="ZnF_C2HC"/>
    <property type="match status" value="1"/>
</dbReference>
<name>A0A2U1M948_ARTAN</name>
<keyword evidence="2" id="KW-0479">Metal-binding</keyword>
<organism evidence="5 6">
    <name type="scientific">Artemisia annua</name>
    <name type="common">Sweet wormwood</name>
    <dbReference type="NCBI Taxonomy" id="35608"/>
    <lineage>
        <taxon>Eukaryota</taxon>
        <taxon>Viridiplantae</taxon>
        <taxon>Streptophyta</taxon>
        <taxon>Embryophyta</taxon>
        <taxon>Tracheophyta</taxon>
        <taxon>Spermatophyta</taxon>
        <taxon>Magnoliopsida</taxon>
        <taxon>eudicotyledons</taxon>
        <taxon>Gunneridae</taxon>
        <taxon>Pentapetalae</taxon>
        <taxon>asterids</taxon>
        <taxon>campanulids</taxon>
        <taxon>Asterales</taxon>
        <taxon>Asteraceae</taxon>
        <taxon>Asteroideae</taxon>
        <taxon>Anthemideae</taxon>
        <taxon>Artemisiinae</taxon>
        <taxon>Artemisia</taxon>
    </lineage>
</organism>
<evidence type="ECO:0000256" key="3">
    <source>
        <dbReference type="SAM" id="MobiDB-lite"/>
    </source>
</evidence>
<dbReference type="InterPro" id="IPR001988">
    <property type="entry name" value="Caulimo_coat"/>
</dbReference>
<accession>A0A2U1M948</accession>
<keyword evidence="6" id="KW-1185">Reference proteome</keyword>
<dbReference type="GO" id="GO:0043657">
    <property type="term" value="C:host cell"/>
    <property type="evidence" value="ECO:0007669"/>
    <property type="project" value="UniProtKB-SubCell"/>
</dbReference>
<dbReference type="PRINTS" id="PR00221">
    <property type="entry name" value="CAULIMOCOAT"/>
</dbReference>
<dbReference type="SUPFAM" id="SSF57756">
    <property type="entry name" value="Retrovirus zinc finger-like domains"/>
    <property type="match status" value="1"/>
</dbReference>
<sequence length="124" mass="14412">MMPPNDQVNMMPPNDQVIIMPPEPVYCHTVVEDQHYEQDKRETPRDEKKKNCPSGKSSCRCWLCKEEGHYANNCPKKNSNTAKPMIEIFNLVKQVGYEPLEDSDFDSETKYIAYISESEYSNDE</sequence>
<gene>
    <name evidence="5" type="ORF">CTI12_AA356880</name>
</gene>
<feature type="domain" description="CCHC-type" evidence="4">
    <location>
        <begin position="60"/>
        <end position="76"/>
    </location>
</feature>
<keyword evidence="2" id="KW-0862">Zinc</keyword>
<dbReference type="Proteomes" id="UP000245207">
    <property type="component" value="Unassembled WGS sequence"/>
</dbReference>
<dbReference type="GO" id="GO:0008270">
    <property type="term" value="F:zinc ion binding"/>
    <property type="evidence" value="ECO:0007669"/>
    <property type="project" value="UniProtKB-KW"/>
</dbReference>
<dbReference type="PROSITE" id="PS50158">
    <property type="entry name" value="ZF_CCHC"/>
    <property type="match status" value="1"/>
</dbReference>
<dbReference type="OrthoDB" id="1751329at2759"/>
<dbReference type="GO" id="GO:0005198">
    <property type="term" value="F:structural molecule activity"/>
    <property type="evidence" value="ECO:0007669"/>
    <property type="project" value="InterPro"/>
</dbReference>
<reference evidence="5 6" key="1">
    <citation type="journal article" date="2018" name="Mol. Plant">
        <title>The genome of Artemisia annua provides insight into the evolution of Asteraceae family and artemisinin biosynthesis.</title>
        <authorList>
            <person name="Shen Q."/>
            <person name="Zhang L."/>
            <person name="Liao Z."/>
            <person name="Wang S."/>
            <person name="Yan T."/>
            <person name="Shi P."/>
            <person name="Liu M."/>
            <person name="Fu X."/>
            <person name="Pan Q."/>
            <person name="Wang Y."/>
            <person name="Lv Z."/>
            <person name="Lu X."/>
            <person name="Zhang F."/>
            <person name="Jiang W."/>
            <person name="Ma Y."/>
            <person name="Chen M."/>
            <person name="Hao X."/>
            <person name="Li L."/>
            <person name="Tang Y."/>
            <person name="Lv G."/>
            <person name="Zhou Y."/>
            <person name="Sun X."/>
            <person name="Brodelius P.E."/>
            <person name="Rose J.K.C."/>
            <person name="Tang K."/>
        </authorList>
    </citation>
    <scope>NUCLEOTIDE SEQUENCE [LARGE SCALE GENOMIC DNA]</scope>
    <source>
        <strain evidence="6">cv. Huhao1</strain>
        <tissue evidence="5">Leaf</tissue>
    </source>
</reference>
<comment type="caution">
    <text evidence="5">The sequence shown here is derived from an EMBL/GenBank/DDBJ whole genome shotgun (WGS) entry which is preliminary data.</text>
</comment>
<proteinExistence type="predicted"/>
<dbReference type="InterPro" id="IPR001878">
    <property type="entry name" value="Znf_CCHC"/>
</dbReference>
<evidence type="ECO:0000259" key="4">
    <source>
        <dbReference type="PROSITE" id="PS50158"/>
    </source>
</evidence>
<feature type="region of interest" description="Disordered" evidence="3">
    <location>
        <begin position="33"/>
        <end position="57"/>
    </location>
</feature>
<dbReference type="InterPro" id="IPR036875">
    <property type="entry name" value="Znf_CCHC_sf"/>
</dbReference>
<dbReference type="AlphaFoldDB" id="A0A2U1M948"/>
<evidence type="ECO:0000313" key="6">
    <source>
        <dbReference type="Proteomes" id="UP000245207"/>
    </source>
</evidence>